<organism evidence="1 2">
    <name type="scientific">Periplaneta americana</name>
    <name type="common">American cockroach</name>
    <name type="synonym">Blatta americana</name>
    <dbReference type="NCBI Taxonomy" id="6978"/>
    <lineage>
        <taxon>Eukaryota</taxon>
        <taxon>Metazoa</taxon>
        <taxon>Ecdysozoa</taxon>
        <taxon>Arthropoda</taxon>
        <taxon>Hexapoda</taxon>
        <taxon>Insecta</taxon>
        <taxon>Pterygota</taxon>
        <taxon>Neoptera</taxon>
        <taxon>Polyneoptera</taxon>
        <taxon>Dictyoptera</taxon>
        <taxon>Blattodea</taxon>
        <taxon>Blattoidea</taxon>
        <taxon>Blattidae</taxon>
        <taxon>Blattinae</taxon>
        <taxon>Periplaneta</taxon>
    </lineage>
</organism>
<evidence type="ECO:0000313" key="1">
    <source>
        <dbReference type="EMBL" id="KAJ4447299.1"/>
    </source>
</evidence>
<protein>
    <submittedName>
        <fullName evidence="1">Uncharacterized protein</fullName>
    </submittedName>
</protein>
<accession>A0ABQ8TLB8</accession>
<name>A0ABQ8TLB8_PERAM</name>
<keyword evidence="2" id="KW-1185">Reference proteome</keyword>
<comment type="caution">
    <text evidence="1">The sequence shown here is derived from an EMBL/GenBank/DDBJ whole genome shotgun (WGS) entry which is preliminary data.</text>
</comment>
<evidence type="ECO:0000313" key="2">
    <source>
        <dbReference type="Proteomes" id="UP001148838"/>
    </source>
</evidence>
<dbReference type="EMBL" id="JAJSOF020000005">
    <property type="protein sequence ID" value="KAJ4447299.1"/>
    <property type="molecule type" value="Genomic_DNA"/>
</dbReference>
<proteinExistence type="predicted"/>
<dbReference type="Proteomes" id="UP001148838">
    <property type="component" value="Unassembled WGS sequence"/>
</dbReference>
<gene>
    <name evidence="1" type="ORF">ANN_09303</name>
</gene>
<reference evidence="1 2" key="1">
    <citation type="journal article" date="2022" name="Allergy">
        <title>Genome assembly and annotation of Periplaneta americana reveal a comprehensive cockroach allergen profile.</title>
        <authorList>
            <person name="Wang L."/>
            <person name="Xiong Q."/>
            <person name="Saelim N."/>
            <person name="Wang L."/>
            <person name="Nong W."/>
            <person name="Wan A.T."/>
            <person name="Shi M."/>
            <person name="Liu X."/>
            <person name="Cao Q."/>
            <person name="Hui J.H.L."/>
            <person name="Sookrung N."/>
            <person name="Leung T.F."/>
            <person name="Tungtrongchitr A."/>
            <person name="Tsui S.K.W."/>
        </authorList>
    </citation>
    <scope>NUCLEOTIDE SEQUENCE [LARGE SCALE GENOMIC DNA]</scope>
    <source>
        <strain evidence="1">PWHHKU_190912</strain>
    </source>
</reference>
<sequence length="290" mass="33496">MADLCEGGNESPGSLKAIVSSYIQSHVEYAWYASKLINEREVLVNVKDICFAAEVRKNNIIPKLITEWKYAKYSYIVFKSNIVNKDCETEVYNLQAKFTIYKDCKHCETGPRVYDAKIRLLATKLVAQYQESTERCSVVRRENVAKLAAPDHVTCPDLESNPGHLIPRADGDRYSTEYMRTFAAGKLMNFGCKRSPFESCAERTDFNKQPIREVICYSSKKIGLCEYKANIRRMEEQLKEEQFDFRKRKGTRDAIGLLRTIGERYLENNKEVYVVFVDLEKVSIEWIGIN</sequence>